<evidence type="ECO:0000313" key="2">
    <source>
        <dbReference type="EMBL" id="TWT80733.1"/>
    </source>
</evidence>
<dbReference type="InterPro" id="IPR017853">
    <property type="entry name" value="GH"/>
</dbReference>
<evidence type="ECO:0000313" key="3">
    <source>
        <dbReference type="Proteomes" id="UP000315010"/>
    </source>
</evidence>
<feature type="chain" id="PRO_5023081555" evidence="1">
    <location>
        <begin position="28"/>
        <end position="395"/>
    </location>
</feature>
<dbReference type="Proteomes" id="UP000315010">
    <property type="component" value="Unassembled WGS sequence"/>
</dbReference>
<gene>
    <name evidence="2" type="ORF">CA13_21790</name>
</gene>
<dbReference type="RefSeq" id="WP_146395957.1">
    <property type="nucleotide sequence ID" value="NZ_SJPJ01000001.1"/>
</dbReference>
<sequence precursor="true">MNLNRLFQTALPLMVVLVSLPAKCAHADGNREVTAASENSKTVADFLGFSWEQVPLNIHFGKRTVDLTEKEVAFIASHSRFVVLEKGHGSRTHGSTEAGIADSARRITARNPDAKVLFYFNAFINWGGYDAHKTYRPEWTLRTATGDVVTHSSGTPRPDPSNAEFREWWSEVVAAANRSAPLGGVFIDALPQAISPALAKQVGEPKAHAIVDGLREMIALTKRKLGPDSVVLVNGLRTTDFREILDWEGVDGVMIEHFGAFRTSAPEDIKADLDSVALAAEKGKFVVVKGWPGFNWLDREMMKRPHAELLELARQRITFPLACFLIGAQTGSYFCYSWGYTDRDGMLESYPEFARRLGPPKDVARWNGLTATREFAHASVRIDLVKKEAHIKWHQ</sequence>
<proteinExistence type="predicted"/>
<dbReference type="OrthoDB" id="9779834at2"/>
<keyword evidence="3" id="KW-1185">Reference proteome</keyword>
<accession>A0A5C5Z297</accession>
<dbReference type="InterPro" id="IPR029455">
    <property type="entry name" value="GHL15"/>
</dbReference>
<dbReference type="EMBL" id="SJPJ01000001">
    <property type="protein sequence ID" value="TWT80733.1"/>
    <property type="molecule type" value="Genomic_DNA"/>
</dbReference>
<evidence type="ECO:0000256" key="1">
    <source>
        <dbReference type="SAM" id="SignalP"/>
    </source>
</evidence>
<keyword evidence="1" id="KW-0732">Signal</keyword>
<dbReference type="SUPFAM" id="SSF51445">
    <property type="entry name" value="(Trans)glycosidases"/>
    <property type="match status" value="1"/>
</dbReference>
<comment type="caution">
    <text evidence="2">The sequence shown here is derived from an EMBL/GenBank/DDBJ whole genome shotgun (WGS) entry which is preliminary data.</text>
</comment>
<name>A0A5C5Z297_9BACT</name>
<protein>
    <submittedName>
        <fullName evidence="2">Uncharacterized protein</fullName>
    </submittedName>
</protein>
<dbReference type="AlphaFoldDB" id="A0A5C5Z297"/>
<reference evidence="2 3" key="1">
    <citation type="submission" date="2019-02" db="EMBL/GenBank/DDBJ databases">
        <title>Deep-cultivation of Planctomycetes and their phenomic and genomic characterization uncovers novel biology.</title>
        <authorList>
            <person name="Wiegand S."/>
            <person name="Jogler M."/>
            <person name="Boedeker C."/>
            <person name="Pinto D."/>
            <person name="Vollmers J."/>
            <person name="Rivas-Marin E."/>
            <person name="Kohn T."/>
            <person name="Peeters S.H."/>
            <person name="Heuer A."/>
            <person name="Rast P."/>
            <person name="Oberbeckmann S."/>
            <person name="Bunk B."/>
            <person name="Jeske O."/>
            <person name="Meyerdierks A."/>
            <person name="Storesund J.E."/>
            <person name="Kallscheuer N."/>
            <person name="Luecker S."/>
            <person name="Lage O.M."/>
            <person name="Pohl T."/>
            <person name="Merkel B.J."/>
            <person name="Hornburger P."/>
            <person name="Mueller R.-W."/>
            <person name="Bruemmer F."/>
            <person name="Labrenz M."/>
            <person name="Spormann A.M."/>
            <person name="Op Den Camp H."/>
            <person name="Overmann J."/>
            <person name="Amann R."/>
            <person name="Jetten M.S.M."/>
            <person name="Mascher T."/>
            <person name="Medema M.H."/>
            <person name="Devos D.P."/>
            <person name="Kaster A.-K."/>
            <person name="Ovreas L."/>
            <person name="Rohde M."/>
            <person name="Galperin M.Y."/>
            <person name="Jogler C."/>
        </authorList>
    </citation>
    <scope>NUCLEOTIDE SEQUENCE [LARGE SCALE GENOMIC DNA]</scope>
    <source>
        <strain evidence="2 3">CA13</strain>
    </source>
</reference>
<feature type="signal peptide" evidence="1">
    <location>
        <begin position="1"/>
        <end position="27"/>
    </location>
</feature>
<organism evidence="2 3">
    <name type="scientific">Novipirellula herctigrandis</name>
    <dbReference type="NCBI Taxonomy" id="2527986"/>
    <lineage>
        <taxon>Bacteria</taxon>
        <taxon>Pseudomonadati</taxon>
        <taxon>Planctomycetota</taxon>
        <taxon>Planctomycetia</taxon>
        <taxon>Pirellulales</taxon>
        <taxon>Pirellulaceae</taxon>
        <taxon>Novipirellula</taxon>
    </lineage>
</organism>
<dbReference type="Pfam" id="PF14885">
    <property type="entry name" value="GHL15"/>
    <property type="match status" value="1"/>
</dbReference>